<dbReference type="PANTHER" id="PTHR21431">
    <property type="entry name" value="PREFOLDIN SUBUNIT 6"/>
    <property type="match status" value="1"/>
</dbReference>
<dbReference type="Proteomes" id="UP001447188">
    <property type="component" value="Unassembled WGS sequence"/>
</dbReference>
<dbReference type="InterPro" id="IPR009053">
    <property type="entry name" value="Prefoldin"/>
</dbReference>
<proteinExistence type="inferred from homology"/>
<keyword evidence="5" id="KW-1185">Reference proteome</keyword>
<dbReference type="PANTHER" id="PTHR21431:SF0">
    <property type="entry name" value="PREFOLDIN SUBUNIT 6"/>
    <property type="match status" value="1"/>
</dbReference>
<feature type="region of interest" description="Disordered" evidence="3">
    <location>
        <begin position="99"/>
        <end position="125"/>
    </location>
</feature>
<evidence type="ECO:0000313" key="4">
    <source>
        <dbReference type="EMBL" id="KAL0638139.1"/>
    </source>
</evidence>
<keyword evidence="2" id="KW-0143">Chaperone</keyword>
<accession>A0ABR3GQE7</accession>
<reference evidence="4 5" key="1">
    <citation type="submission" date="2024-02" db="EMBL/GenBank/DDBJ databases">
        <title>Discinaceae phylogenomics.</title>
        <authorList>
            <person name="Dirks A.C."/>
            <person name="James T.Y."/>
        </authorList>
    </citation>
    <scope>NUCLEOTIDE SEQUENCE [LARGE SCALE GENOMIC DNA]</scope>
    <source>
        <strain evidence="4 5">ACD0624</strain>
    </source>
</reference>
<evidence type="ECO:0000313" key="5">
    <source>
        <dbReference type="Proteomes" id="UP001447188"/>
    </source>
</evidence>
<dbReference type="SUPFAM" id="SSF46579">
    <property type="entry name" value="Prefoldin"/>
    <property type="match status" value="1"/>
</dbReference>
<comment type="caution">
    <text evidence="4">The sequence shown here is derived from an EMBL/GenBank/DDBJ whole genome shotgun (WGS) entry which is preliminary data.</text>
</comment>
<dbReference type="Pfam" id="PF01920">
    <property type="entry name" value="Prefoldin_2"/>
    <property type="match status" value="1"/>
</dbReference>
<name>A0ABR3GQE7_9PEZI</name>
<feature type="compositionally biased region" description="Basic and acidic residues" evidence="3">
    <location>
        <begin position="99"/>
        <end position="108"/>
    </location>
</feature>
<organism evidence="4 5">
    <name type="scientific">Discina gigas</name>
    <dbReference type="NCBI Taxonomy" id="1032678"/>
    <lineage>
        <taxon>Eukaryota</taxon>
        <taxon>Fungi</taxon>
        <taxon>Dikarya</taxon>
        <taxon>Ascomycota</taxon>
        <taxon>Pezizomycotina</taxon>
        <taxon>Pezizomycetes</taxon>
        <taxon>Pezizales</taxon>
        <taxon>Discinaceae</taxon>
        <taxon>Discina</taxon>
    </lineage>
</organism>
<sequence length="125" mass="14197">MATTMQGLTDQFQALQKDLSAVVEARQRLDSQLQENKSVQKVQPPREFSGLNEDTNIYKLIGPVLVKQDRAEAVMNVDKRLEFIEAEINRTEAQLRSIQEKQERKKGEIMQLQQLGSQVEGGPSQ</sequence>
<comment type="similarity">
    <text evidence="1">Belongs to the prefoldin subunit beta family.</text>
</comment>
<dbReference type="InterPro" id="IPR002777">
    <property type="entry name" value="PFD_beta-like"/>
</dbReference>
<evidence type="ECO:0000256" key="1">
    <source>
        <dbReference type="ARBA" id="ARBA00008045"/>
    </source>
</evidence>
<dbReference type="Gene3D" id="1.10.287.370">
    <property type="match status" value="1"/>
</dbReference>
<dbReference type="CDD" id="cd23161">
    <property type="entry name" value="Prefoldin_6"/>
    <property type="match status" value="1"/>
</dbReference>
<protein>
    <submittedName>
        <fullName evidence="4">Prefoldin subunit 6</fullName>
    </submittedName>
</protein>
<evidence type="ECO:0000256" key="2">
    <source>
        <dbReference type="ARBA" id="ARBA00023186"/>
    </source>
</evidence>
<gene>
    <name evidence="4" type="primary">YKE2</name>
    <name evidence="4" type="ORF">Q9L58_002923</name>
</gene>
<dbReference type="EMBL" id="JBBBZM010000026">
    <property type="protein sequence ID" value="KAL0638139.1"/>
    <property type="molecule type" value="Genomic_DNA"/>
</dbReference>
<feature type="compositionally biased region" description="Polar residues" evidence="3">
    <location>
        <begin position="111"/>
        <end position="125"/>
    </location>
</feature>
<evidence type="ECO:0000256" key="3">
    <source>
        <dbReference type="SAM" id="MobiDB-lite"/>
    </source>
</evidence>